<dbReference type="Gene3D" id="3.40.50.10880">
    <property type="entry name" value="Uncharacterised protein PF01937, DUF89, domain 3"/>
    <property type="match status" value="1"/>
</dbReference>
<sequence length="290" mass="32698">MVIHSQCYPCFLRQVLSVCDVLKADEDKKKDLLKKVMAYLAQAPTRVPPPYLSREFYNIISNEFGVEDPYKEIKRESNELVLRLLPELKRRVEEAKDPLFEAVRLAIIGNIIDFGASQNFTLEDIDAFEEIPITINHYQELKNDLESAKTVLYIADNAGEVVFDRLLVEQLYNMGKRIFFAVRSRPIINDATKEDALVAGIDNFAEIVDSGSDAPGIVIDKVTEKFKHLFRDVDVVISKGQGNYETLDDIPREVYFLLRAKCPVVASKLGANIGDIIILKGGKKCSGLLL</sequence>
<dbReference type="AlphaFoldDB" id="A0A0S3QVY5"/>
<dbReference type="Pfam" id="PF01937">
    <property type="entry name" value="ARMT1-like_dom"/>
    <property type="match status" value="1"/>
</dbReference>
<dbReference type="InterPro" id="IPR014444">
    <property type="entry name" value="PH1575-like"/>
</dbReference>
<dbReference type="InterPro" id="IPR002791">
    <property type="entry name" value="ARMT1-like_metal-bd"/>
</dbReference>
<evidence type="ECO:0000313" key="3">
    <source>
        <dbReference type="Proteomes" id="UP000063234"/>
    </source>
</evidence>
<feature type="domain" description="Damage-control phosphatase ARMT1-like metal-binding" evidence="1">
    <location>
        <begin position="4"/>
        <end position="275"/>
    </location>
</feature>
<protein>
    <recommendedName>
        <fullName evidence="1">Damage-control phosphatase ARMT1-like metal-binding domain-containing protein</fullName>
    </recommendedName>
</protein>
<dbReference type="Proteomes" id="UP000063234">
    <property type="component" value="Chromosome"/>
</dbReference>
<dbReference type="Gene3D" id="1.10.285.20">
    <property type="entry name" value="Uncharacterised protein PF01937, DUF89, domain 2"/>
    <property type="match status" value="1"/>
</dbReference>
<dbReference type="PIRSF" id="PIRSF006593">
    <property type="entry name" value="UCP006593"/>
    <property type="match status" value="1"/>
</dbReference>
<evidence type="ECO:0000313" key="2">
    <source>
        <dbReference type="EMBL" id="BAT72496.1"/>
    </source>
</evidence>
<gene>
    <name evidence="2" type="ORF">TST_1712</name>
</gene>
<dbReference type="STRING" id="1298851.TST_1712"/>
<dbReference type="EMBL" id="AP013035">
    <property type="protein sequence ID" value="BAT72496.1"/>
    <property type="molecule type" value="Genomic_DNA"/>
</dbReference>
<dbReference type="OrthoDB" id="9796465at2"/>
<keyword evidence="3" id="KW-1185">Reference proteome</keyword>
<dbReference type="InterPro" id="IPR036075">
    <property type="entry name" value="ARMT-1-like_metal-bd_sf"/>
</dbReference>
<dbReference type="SUPFAM" id="SSF111321">
    <property type="entry name" value="AF1104-like"/>
    <property type="match status" value="1"/>
</dbReference>
<dbReference type="PATRIC" id="fig|1298851.3.peg.1791"/>
<proteinExistence type="predicted"/>
<accession>A0A0S3QVY5</accession>
<dbReference type="KEGG" id="ttk:TST_1712"/>
<evidence type="ECO:0000259" key="1">
    <source>
        <dbReference type="Pfam" id="PF01937"/>
    </source>
</evidence>
<reference evidence="3" key="1">
    <citation type="journal article" date="2018" name="Science">
        <title>A primordial and reversible TCA cycle in a facultatively chemolithoautotrophic thermophile.</title>
        <authorList>
            <person name="Nunoura T."/>
            <person name="Chikaraishi Y."/>
            <person name="Izaki R."/>
            <person name="Suwa T."/>
            <person name="Sato T."/>
            <person name="Harada T."/>
            <person name="Mori K."/>
            <person name="Kato Y."/>
            <person name="Miyazaki M."/>
            <person name="Shimamura S."/>
            <person name="Yanagawa K."/>
            <person name="Shuto A."/>
            <person name="Ohkouchi N."/>
            <person name="Fujita N."/>
            <person name="Takaki Y."/>
            <person name="Atomi H."/>
            <person name="Takai K."/>
        </authorList>
    </citation>
    <scope>NUCLEOTIDE SEQUENCE [LARGE SCALE GENOMIC DNA]</scope>
    <source>
        <strain evidence="3">DSM 17441 / JCM 13301 / NBRC 103674 / ABI70S6</strain>
    </source>
</reference>
<organism evidence="2 3">
    <name type="scientific">Thermosulfidibacter takaii (strain DSM 17441 / JCM 13301 / NBRC 103674 / ABI70S6)</name>
    <dbReference type="NCBI Taxonomy" id="1298851"/>
    <lineage>
        <taxon>Bacteria</taxon>
        <taxon>Pseudomonadati</taxon>
        <taxon>Thermosulfidibacterota</taxon>
        <taxon>Thermosulfidibacteria</taxon>
        <taxon>Thermosulfidibacterales</taxon>
        <taxon>Thermosulfidibacteraceae</taxon>
    </lineage>
</organism>
<name>A0A0S3QVY5_THET7</name>
<dbReference type="RefSeq" id="WP_068550662.1">
    <property type="nucleotide sequence ID" value="NZ_AP013035.1"/>
</dbReference>